<dbReference type="Pfam" id="PF00722">
    <property type="entry name" value="Glyco_hydro_16"/>
    <property type="match status" value="1"/>
</dbReference>
<comment type="caution">
    <text evidence="3">The sequence shown here is derived from an EMBL/GenBank/DDBJ whole genome shotgun (WGS) entry which is preliminary data.</text>
</comment>
<keyword evidence="4" id="KW-1185">Reference proteome</keyword>
<feature type="chain" id="PRO_5045417386" evidence="1">
    <location>
        <begin position="20"/>
        <end position="230"/>
    </location>
</feature>
<gene>
    <name evidence="3" type="ORF">ACFPK1_07880</name>
</gene>
<protein>
    <submittedName>
        <fullName evidence="3">Glycoside hydrolase family 16 protein</fullName>
    </submittedName>
</protein>
<evidence type="ECO:0000313" key="3">
    <source>
        <dbReference type="EMBL" id="MFC5138146.1"/>
    </source>
</evidence>
<keyword evidence="1" id="KW-0732">Signal</keyword>
<accession>A0ABV9Z970</accession>
<dbReference type="InterPro" id="IPR000757">
    <property type="entry name" value="Beta-glucanase-like"/>
</dbReference>
<dbReference type="RefSeq" id="WP_378020371.1">
    <property type="nucleotide sequence ID" value="NZ_JBHSKG010000003.1"/>
</dbReference>
<sequence length="230" mass="24585">MRPLVLLLGALVLLTPATACDGGAVIHASGVPGFVDEFDGIDGLDEARWERTAHDLGRSRLDPARVGVAGGALSLRLSPGSTDGAELRTRALLGDGTFRARLRAPDAPDSLTGFFLYAAPDGAHEIDVELFGDPAGRVKFTTWAGGDQTHSVDRDLGFDPTAGAHDYEITRRAGVVAFRVDGRALVTWSDGVPREPLHLYLNAWFPRWLGGSPPRTPQATVVERVEVLPD</sequence>
<dbReference type="GO" id="GO:0016787">
    <property type="term" value="F:hydrolase activity"/>
    <property type="evidence" value="ECO:0007669"/>
    <property type="project" value="UniProtKB-KW"/>
</dbReference>
<dbReference type="EMBL" id="JBHSKG010000003">
    <property type="protein sequence ID" value="MFC5138146.1"/>
    <property type="molecule type" value="Genomic_DNA"/>
</dbReference>
<dbReference type="SUPFAM" id="SSF49899">
    <property type="entry name" value="Concanavalin A-like lectins/glucanases"/>
    <property type="match status" value="1"/>
</dbReference>
<feature type="signal peptide" evidence="1">
    <location>
        <begin position="1"/>
        <end position="19"/>
    </location>
</feature>
<evidence type="ECO:0000259" key="2">
    <source>
        <dbReference type="PROSITE" id="PS51762"/>
    </source>
</evidence>
<dbReference type="Gene3D" id="2.60.120.200">
    <property type="match status" value="1"/>
</dbReference>
<evidence type="ECO:0000256" key="1">
    <source>
        <dbReference type="SAM" id="SignalP"/>
    </source>
</evidence>
<organism evidence="3 4">
    <name type="scientific">Actinomycetospora rhizophila</name>
    <dbReference type="NCBI Taxonomy" id="1416876"/>
    <lineage>
        <taxon>Bacteria</taxon>
        <taxon>Bacillati</taxon>
        <taxon>Actinomycetota</taxon>
        <taxon>Actinomycetes</taxon>
        <taxon>Pseudonocardiales</taxon>
        <taxon>Pseudonocardiaceae</taxon>
        <taxon>Actinomycetospora</taxon>
    </lineage>
</organism>
<proteinExistence type="predicted"/>
<evidence type="ECO:0000313" key="4">
    <source>
        <dbReference type="Proteomes" id="UP001596175"/>
    </source>
</evidence>
<name>A0ABV9Z970_9PSEU</name>
<dbReference type="Proteomes" id="UP001596175">
    <property type="component" value="Unassembled WGS sequence"/>
</dbReference>
<dbReference type="InterPro" id="IPR013320">
    <property type="entry name" value="ConA-like_dom_sf"/>
</dbReference>
<dbReference type="CDD" id="cd00413">
    <property type="entry name" value="Glyco_hydrolase_16"/>
    <property type="match status" value="1"/>
</dbReference>
<feature type="domain" description="GH16" evidence="2">
    <location>
        <begin position="1"/>
        <end position="230"/>
    </location>
</feature>
<keyword evidence="3" id="KW-0378">Hydrolase</keyword>
<reference evidence="4" key="1">
    <citation type="journal article" date="2019" name="Int. J. Syst. Evol. Microbiol.">
        <title>The Global Catalogue of Microorganisms (GCM) 10K type strain sequencing project: providing services to taxonomists for standard genome sequencing and annotation.</title>
        <authorList>
            <consortium name="The Broad Institute Genomics Platform"/>
            <consortium name="The Broad Institute Genome Sequencing Center for Infectious Disease"/>
            <person name="Wu L."/>
            <person name="Ma J."/>
        </authorList>
    </citation>
    <scope>NUCLEOTIDE SEQUENCE [LARGE SCALE GENOMIC DNA]</scope>
    <source>
        <strain evidence="4">XZYJ18</strain>
    </source>
</reference>
<dbReference type="PROSITE" id="PS51762">
    <property type="entry name" value="GH16_2"/>
    <property type="match status" value="1"/>
</dbReference>